<dbReference type="InterPro" id="IPR041698">
    <property type="entry name" value="Methyltransf_25"/>
</dbReference>
<reference evidence="4" key="1">
    <citation type="submission" date="2020-08" db="EMBL/GenBank/DDBJ databases">
        <title>Lacibacter sp. S13-6-6 genome sequencing.</title>
        <authorList>
            <person name="Jin L."/>
        </authorList>
    </citation>
    <scope>NUCLEOTIDE SEQUENCE [LARGE SCALE GENOMIC DNA]</scope>
    <source>
        <strain evidence="4">S13-6-6</strain>
    </source>
</reference>
<dbReference type="Pfam" id="PF13649">
    <property type="entry name" value="Methyltransf_25"/>
    <property type="match status" value="1"/>
</dbReference>
<dbReference type="PANTHER" id="PTHR43861">
    <property type="entry name" value="TRANS-ACONITATE 2-METHYLTRANSFERASE-RELATED"/>
    <property type="match status" value="1"/>
</dbReference>
<evidence type="ECO:0000256" key="1">
    <source>
        <dbReference type="ARBA" id="ARBA00022679"/>
    </source>
</evidence>
<dbReference type="CDD" id="cd02440">
    <property type="entry name" value="AdoMet_MTases"/>
    <property type="match status" value="1"/>
</dbReference>
<name>A0A7G5XKU9_9BACT</name>
<accession>A0A7G5XKU9</accession>
<dbReference type="SUPFAM" id="SSF53335">
    <property type="entry name" value="S-adenosyl-L-methionine-dependent methyltransferases"/>
    <property type="match status" value="1"/>
</dbReference>
<dbReference type="RefSeq" id="WP_182805727.1">
    <property type="nucleotide sequence ID" value="NZ_CP060007.1"/>
</dbReference>
<dbReference type="KEGG" id="lacs:H4075_07945"/>
<gene>
    <name evidence="3" type="ORF">H4075_07945</name>
</gene>
<evidence type="ECO:0000313" key="4">
    <source>
        <dbReference type="Proteomes" id="UP000515344"/>
    </source>
</evidence>
<dbReference type="Gene3D" id="3.40.50.150">
    <property type="entry name" value="Vaccinia Virus protein VP39"/>
    <property type="match status" value="1"/>
</dbReference>
<keyword evidence="3" id="KW-0489">Methyltransferase</keyword>
<dbReference type="Proteomes" id="UP000515344">
    <property type="component" value="Chromosome"/>
</dbReference>
<dbReference type="GO" id="GO:0008168">
    <property type="term" value="F:methyltransferase activity"/>
    <property type="evidence" value="ECO:0007669"/>
    <property type="project" value="UniProtKB-KW"/>
</dbReference>
<dbReference type="AlphaFoldDB" id="A0A7G5XKU9"/>
<dbReference type="InterPro" id="IPR029063">
    <property type="entry name" value="SAM-dependent_MTases_sf"/>
</dbReference>
<feature type="domain" description="Methyltransferase" evidence="2">
    <location>
        <begin position="29"/>
        <end position="125"/>
    </location>
</feature>
<sequence length="178" mass="19675">MVNDKTYTAIPKRFIWAVDMLELQPCHRVLEIGCGVGLMAEVISNKLEDGKLVAMDKSSFMIEKAKLRNKPFIAAGTAAFLTADFLKADLQRSTFDTITAFNLNFFRKDPAKVLQRVKQFLKPGGKLFIFFQNPYEITISAADLIAEKLSAHGFTVVGTTLKELSPTSAICVVAVPEV</sequence>
<keyword evidence="4" id="KW-1185">Reference proteome</keyword>
<organism evidence="3 4">
    <name type="scientific">Lacibacter sediminis</name>
    <dbReference type="NCBI Taxonomy" id="2760713"/>
    <lineage>
        <taxon>Bacteria</taxon>
        <taxon>Pseudomonadati</taxon>
        <taxon>Bacteroidota</taxon>
        <taxon>Chitinophagia</taxon>
        <taxon>Chitinophagales</taxon>
        <taxon>Chitinophagaceae</taxon>
        <taxon>Lacibacter</taxon>
    </lineage>
</organism>
<keyword evidence="1" id="KW-0808">Transferase</keyword>
<proteinExistence type="predicted"/>
<evidence type="ECO:0000259" key="2">
    <source>
        <dbReference type="Pfam" id="PF13649"/>
    </source>
</evidence>
<dbReference type="GO" id="GO:0032259">
    <property type="term" value="P:methylation"/>
    <property type="evidence" value="ECO:0007669"/>
    <property type="project" value="UniProtKB-KW"/>
</dbReference>
<dbReference type="EMBL" id="CP060007">
    <property type="protein sequence ID" value="QNA46102.1"/>
    <property type="molecule type" value="Genomic_DNA"/>
</dbReference>
<evidence type="ECO:0000313" key="3">
    <source>
        <dbReference type="EMBL" id="QNA46102.1"/>
    </source>
</evidence>
<protein>
    <submittedName>
        <fullName evidence="3">Class I SAM-dependent methyltransferase</fullName>
    </submittedName>
</protein>